<feature type="domain" description="Poly-beta-hydroxybutyrate polymerase N-terminal" evidence="4">
    <location>
        <begin position="141"/>
        <end position="309"/>
    </location>
</feature>
<evidence type="ECO:0000256" key="1">
    <source>
        <dbReference type="ARBA" id="ARBA00022679"/>
    </source>
</evidence>
<dbReference type="InterPro" id="IPR010941">
    <property type="entry name" value="PhaC_N"/>
</dbReference>
<evidence type="ECO:0000313" key="6">
    <source>
        <dbReference type="EMBL" id="MFC3168814.1"/>
    </source>
</evidence>
<keyword evidence="2" id="KW-0012">Acyltransferase</keyword>
<protein>
    <submittedName>
        <fullName evidence="6">PHA/PHB synthase family protein</fullName>
    </submittedName>
</protein>
<feature type="domain" description="Poly-beta-hydroxybutyrate polymerase N-terminal" evidence="5">
    <location>
        <begin position="62"/>
        <end position="103"/>
    </location>
</feature>
<dbReference type="InterPro" id="IPR029058">
    <property type="entry name" value="AB_hydrolase_fold"/>
</dbReference>
<keyword evidence="1" id="KW-0808">Transferase</keyword>
<dbReference type="PANTHER" id="PTHR36837">
    <property type="entry name" value="POLY(3-HYDROXYALKANOATE) POLYMERASE SUBUNIT PHAC"/>
    <property type="match status" value="1"/>
</dbReference>
<dbReference type="EMBL" id="JBHRTE010000048">
    <property type="protein sequence ID" value="MFC3168814.1"/>
    <property type="molecule type" value="Genomic_DNA"/>
</dbReference>
<dbReference type="Proteomes" id="UP001595557">
    <property type="component" value="Unassembled WGS sequence"/>
</dbReference>
<dbReference type="Gene3D" id="3.40.50.1820">
    <property type="entry name" value="alpha/beta hydrolase"/>
    <property type="match status" value="1"/>
</dbReference>
<comment type="caution">
    <text evidence="6">The sequence shown here is derived from an EMBL/GenBank/DDBJ whole genome shotgun (WGS) entry which is preliminary data.</text>
</comment>
<dbReference type="InterPro" id="IPR051321">
    <property type="entry name" value="PHA/PHB_synthase"/>
</dbReference>
<evidence type="ECO:0000313" key="7">
    <source>
        <dbReference type="Proteomes" id="UP001595557"/>
    </source>
</evidence>
<dbReference type="Pfam" id="PF12551">
    <property type="entry name" value="PHBC_N"/>
    <property type="match status" value="1"/>
</dbReference>
<dbReference type="RefSeq" id="WP_377707114.1">
    <property type="nucleotide sequence ID" value="NZ_JBHRTE010000048.1"/>
</dbReference>
<dbReference type="Pfam" id="PF07167">
    <property type="entry name" value="PhaC_N"/>
    <property type="match status" value="1"/>
</dbReference>
<evidence type="ECO:0000259" key="4">
    <source>
        <dbReference type="Pfam" id="PF07167"/>
    </source>
</evidence>
<evidence type="ECO:0000259" key="5">
    <source>
        <dbReference type="Pfam" id="PF12551"/>
    </source>
</evidence>
<sequence length="631" mass="68947">MRPDAALRPNVAPGQPGRAGGAVDEAGRYGPPSRRDTCHETAMIPSAPLPDADQDSSLGLAAFHAMDRMREALGGQMTGGVSPGSLALAGYDWAFHLASAPGKRAELLWKAARKTGRLMTWLMSSTMDPGAPPAIRPLPGDNRFRHDGWQRQPFSTMAQAFLLGQQWLHNVTHEVPGMMKHHEDVVSFAAKQWLDMVSPSNNPWTNPEVLARTVETAGMNLWQGWRNWAEDVARLMNRQPPAGAEAFIPGETVAVTPGKVVFRNHLIELIQYALATGTVRPEPVLIVPAWIMKYYILDLSPRNSLVRWLVGQGFTVFAISWRNPDAGDRDLTLEDYRRQGVMAALEAVAAIVPGERVHAAGYCLGGTLLAIAAAAMGQGAGDRLASLSLLAAQVDFTEPGELALFIDASQMHFLDSMMWNRGYLSADQMAGAFQLLRSNDLVWSRLVHDYLMGQRSPMTDLAAWNADTTRMPWRMHAEYLQRLYLDNELAAGRFMVEGRPVALQNIRIPVFAVGTERDHVAPWTSVYKIHQFTDTEITFVLTSGGHNAGIVSEPGHPRRHFRIGTRPGDGALLPASDWRAAHEAAAGSWWPAWAGWLAARSGAGSAVPGLGAPDKGYPLLGDAPGSYVFQR</sequence>
<evidence type="ECO:0000256" key="2">
    <source>
        <dbReference type="ARBA" id="ARBA00023315"/>
    </source>
</evidence>
<dbReference type="SUPFAM" id="SSF53474">
    <property type="entry name" value="alpha/beta-Hydrolases"/>
    <property type="match status" value="1"/>
</dbReference>
<reference evidence="7" key="1">
    <citation type="journal article" date="2019" name="Int. J. Syst. Evol. Microbiol.">
        <title>The Global Catalogue of Microorganisms (GCM) 10K type strain sequencing project: providing services to taxonomists for standard genome sequencing and annotation.</title>
        <authorList>
            <consortium name="The Broad Institute Genomics Platform"/>
            <consortium name="The Broad Institute Genome Sequencing Center for Infectious Disease"/>
            <person name="Wu L."/>
            <person name="Ma J."/>
        </authorList>
    </citation>
    <scope>NUCLEOTIDE SEQUENCE [LARGE SCALE GENOMIC DNA]</scope>
    <source>
        <strain evidence="7">KCTC 52239</strain>
    </source>
</reference>
<proteinExistence type="predicted"/>
<name>A0ABV7IHI3_9RHOB</name>
<dbReference type="PANTHER" id="PTHR36837:SF5">
    <property type="entry name" value="POLY-3-HYDROXYBUTYRATE SYNTHASE"/>
    <property type="match status" value="1"/>
</dbReference>
<feature type="region of interest" description="Disordered" evidence="3">
    <location>
        <begin position="1"/>
        <end position="35"/>
    </location>
</feature>
<organism evidence="6 7">
    <name type="scientific">Paracoccus fontiphilus</name>
    <dbReference type="NCBI Taxonomy" id="1815556"/>
    <lineage>
        <taxon>Bacteria</taxon>
        <taxon>Pseudomonadati</taxon>
        <taxon>Pseudomonadota</taxon>
        <taxon>Alphaproteobacteria</taxon>
        <taxon>Rhodobacterales</taxon>
        <taxon>Paracoccaceae</taxon>
        <taxon>Paracoccus</taxon>
    </lineage>
</organism>
<dbReference type="InterPro" id="IPR022211">
    <property type="entry name" value="PHBC_N"/>
</dbReference>
<accession>A0ABV7IHI3</accession>
<gene>
    <name evidence="6" type="ORF">ACFOD7_12220</name>
</gene>
<evidence type="ECO:0000256" key="3">
    <source>
        <dbReference type="SAM" id="MobiDB-lite"/>
    </source>
</evidence>
<keyword evidence="7" id="KW-1185">Reference proteome</keyword>